<comment type="caution">
    <text evidence="1">The sequence shown here is derived from an EMBL/GenBank/DDBJ whole genome shotgun (WGS) entry which is preliminary data.</text>
</comment>
<evidence type="ECO:0000313" key="1">
    <source>
        <dbReference type="EMBL" id="CAF1128791.1"/>
    </source>
</evidence>
<gene>
    <name evidence="1" type="ORF">JXQ802_LOCUS20590</name>
</gene>
<name>A0A814R5Y0_9BILA</name>
<organism evidence="1 2">
    <name type="scientific">Rotaria sordida</name>
    <dbReference type="NCBI Taxonomy" id="392033"/>
    <lineage>
        <taxon>Eukaryota</taxon>
        <taxon>Metazoa</taxon>
        <taxon>Spiralia</taxon>
        <taxon>Gnathifera</taxon>
        <taxon>Rotifera</taxon>
        <taxon>Eurotatoria</taxon>
        <taxon>Bdelloidea</taxon>
        <taxon>Philodinida</taxon>
        <taxon>Philodinidae</taxon>
        <taxon>Rotaria</taxon>
    </lineage>
</organism>
<dbReference type="PANTHER" id="PTHR22925">
    <property type="entry name" value="GLYCOSYL HYDROLASE 43 FAMILY MEMBER"/>
    <property type="match status" value="1"/>
</dbReference>
<dbReference type="PANTHER" id="PTHR22925:SF3">
    <property type="entry name" value="GLYCOSYL HYDROLASE FAMILY PROTEIN 43"/>
    <property type="match status" value="1"/>
</dbReference>
<protein>
    <submittedName>
        <fullName evidence="1">Uncharacterized protein</fullName>
    </submittedName>
</protein>
<keyword evidence="2" id="KW-1185">Reference proteome</keyword>
<evidence type="ECO:0000313" key="2">
    <source>
        <dbReference type="Proteomes" id="UP000663870"/>
    </source>
</evidence>
<dbReference type="InterPro" id="IPR023296">
    <property type="entry name" value="Glyco_hydro_beta-prop_sf"/>
</dbReference>
<dbReference type="AlphaFoldDB" id="A0A814R5Y0"/>
<dbReference type="Gene3D" id="2.115.10.20">
    <property type="entry name" value="Glycosyl hydrolase domain, family 43"/>
    <property type="match status" value="1"/>
</dbReference>
<dbReference type="SUPFAM" id="SSF75005">
    <property type="entry name" value="Arabinanase/levansucrase/invertase"/>
    <property type="match status" value="1"/>
</dbReference>
<sequence>MCIVLFLSDNEYIYPGGISNDTDGKSIQVHATALLIDPIDKSYWWYGESLKTATLSDHDIHCYHSKDLINWINIGQVLGQKQIFIKDLSGPYVIERAKVVWNNKTKLFVMWFHLDSYDYKYRYVGVAISPIPNGIF</sequence>
<dbReference type="EMBL" id="CAJNOL010000591">
    <property type="protein sequence ID" value="CAF1128791.1"/>
    <property type="molecule type" value="Genomic_DNA"/>
</dbReference>
<accession>A0A814R5Y0</accession>
<dbReference type="Proteomes" id="UP000663870">
    <property type="component" value="Unassembled WGS sequence"/>
</dbReference>
<reference evidence="1" key="1">
    <citation type="submission" date="2021-02" db="EMBL/GenBank/DDBJ databases">
        <authorList>
            <person name="Nowell W R."/>
        </authorList>
    </citation>
    <scope>NUCLEOTIDE SEQUENCE</scope>
</reference>
<proteinExistence type="predicted"/>